<dbReference type="Pfam" id="PF22527">
    <property type="entry name" value="DEXQc_Suv3"/>
    <property type="match status" value="1"/>
</dbReference>
<keyword evidence="3 7" id="KW-0347">Helicase</keyword>
<dbReference type="KEGG" id="hoh:Hoch_5700"/>
<dbReference type="Gene3D" id="3.40.50.300">
    <property type="entry name" value="P-loop containing nucleotide triphosphate hydrolases"/>
    <property type="match status" value="2"/>
</dbReference>
<dbReference type="GO" id="GO:0005524">
    <property type="term" value="F:ATP binding"/>
    <property type="evidence" value="ECO:0007669"/>
    <property type="project" value="UniProtKB-KW"/>
</dbReference>
<keyword evidence="1" id="KW-0547">Nucleotide-binding</keyword>
<accession>D0LH32</accession>
<dbReference type="InterPro" id="IPR055206">
    <property type="entry name" value="DEXQc_SUV3"/>
</dbReference>
<protein>
    <submittedName>
        <fullName evidence="7">Helicase domain protein</fullName>
    </submittedName>
</protein>
<dbReference type="PANTHER" id="PTHR12131:SF1">
    <property type="entry name" value="ATP-DEPENDENT RNA HELICASE SUPV3L1, MITOCHONDRIAL-RELATED"/>
    <property type="match status" value="1"/>
</dbReference>
<keyword evidence="8" id="KW-1185">Reference proteome</keyword>
<dbReference type="PANTHER" id="PTHR12131">
    <property type="entry name" value="ATP-DEPENDENT RNA AND DNA HELICASE"/>
    <property type="match status" value="1"/>
</dbReference>
<evidence type="ECO:0000259" key="6">
    <source>
        <dbReference type="PROSITE" id="PS51194"/>
    </source>
</evidence>
<dbReference type="OrthoDB" id="9807155at2"/>
<dbReference type="InterPro" id="IPR050699">
    <property type="entry name" value="RNA-DNA_Helicase"/>
</dbReference>
<feature type="domain" description="Helicase C-terminal" evidence="6">
    <location>
        <begin position="143"/>
        <end position="315"/>
    </location>
</feature>
<dbReference type="STRING" id="502025.Hoch_5700"/>
<dbReference type="eggNOG" id="COG4581">
    <property type="taxonomic scope" value="Bacteria"/>
</dbReference>
<evidence type="ECO:0000313" key="8">
    <source>
        <dbReference type="Proteomes" id="UP000001880"/>
    </source>
</evidence>
<dbReference type="InterPro" id="IPR001650">
    <property type="entry name" value="Helicase_C-like"/>
</dbReference>
<feature type="compositionally biased region" description="Basic residues" evidence="5">
    <location>
        <begin position="763"/>
        <end position="772"/>
    </location>
</feature>
<name>D0LH32_HALO1</name>
<feature type="region of interest" description="Disordered" evidence="5">
    <location>
        <begin position="763"/>
        <end position="793"/>
    </location>
</feature>
<feature type="compositionally biased region" description="Gly residues" evidence="5">
    <location>
        <begin position="783"/>
        <end position="793"/>
    </location>
</feature>
<sequence length="793" mass="88373">MSITAVLAPTNTGKTHRAVERMLEYETGMIGLPLRLLAREVYDRITGMLGESKVALVTGEEKRVPAQPRYWVCTVESMPVSREVDFLAVDEIQLAAHHQRGHVFTARLLEARGRKETWFLGADTMRPILRALLPDVQVSSYPRLSQLRYAGVSSLRSLPPRSAVVAFSVDEVYELAERLRQRRGGVAVVLGALSPRTRNAQVALYQSGEVQYMVATDAIGMGLNMDVDHIAFAATRKYDGREVRYLEPSELAQIAGRAGRFMTDGSFGMLAPLPELPVKIARAIESHRFRDVQRLVWRNTALDLQSIDALLASLSRRPEHAALGLVERAEDFSALQGLAAKPEVRERASGREAVALLWEVCQIPDFRKQLEDSHVNLLSEIYLQLSGPKGRIDGDWMRQRIARIDDIRGDIDMLMRRISFIRTWTYISHRSRWVAGAEEMRERTRAIEDRLSDALHERLVQRFVERQQRRGGRRGNSSHVDENHPFSKLAALRVEEAPESDRGRWVAGVVEAGYERFHVDAQARIWFDDQAIARLVRGVDRLRPNVAVDVPAVAELGAGARARIKRRLIAWSRDLVAETLGALRSTSAGELSPAGRGILYQLEQGLGTVRREQARSQIRDLSDEDRALLRSLGVRLGGQLVYLPDLLAPAALIRRVALCAAVLGPGSKLEVLPDAATLAVREQLDPELYTAMGFPVFGPLAIRADLAERVHRALADAGRRGPFAVPDKVAAWLGQDGEPLLDAVAAFGYREREDGRWISRWRKNNRRRRRGGRSQGQATSARGGRGGGASGRS</sequence>
<organism evidence="7 8">
    <name type="scientific">Haliangium ochraceum (strain DSM 14365 / JCM 11303 / SMP-2)</name>
    <dbReference type="NCBI Taxonomy" id="502025"/>
    <lineage>
        <taxon>Bacteria</taxon>
        <taxon>Pseudomonadati</taxon>
        <taxon>Myxococcota</taxon>
        <taxon>Polyangia</taxon>
        <taxon>Haliangiales</taxon>
        <taxon>Kofleriaceae</taxon>
        <taxon>Haliangium</taxon>
    </lineage>
</organism>
<keyword evidence="2" id="KW-0378">Hydrolase</keyword>
<evidence type="ECO:0000256" key="2">
    <source>
        <dbReference type="ARBA" id="ARBA00022801"/>
    </source>
</evidence>
<dbReference type="SMART" id="SM00490">
    <property type="entry name" value="HELICc"/>
    <property type="match status" value="1"/>
</dbReference>
<dbReference type="AlphaFoldDB" id="D0LH32"/>
<dbReference type="InterPro" id="IPR027417">
    <property type="entry name" value="P-loop_NTPase"/>
</dbReference>
<proteinExistence type="predicted"/>
<dbReference type="GO" id="GO:0004386">
    <property type="term" value="F:helicase activity"/>
    <property type="evidence" value="ECO:0007669"/>
    <property type="project" value="UniProtKB-KW"/>
</dbReference>
<evidence type="ECO:0000256" key="1">
    <source>
        <dbReference type="ARBA" id="ARBA00022741"/>
    </source>
</evidence>
<dbReference type="EMBL" id="CP001804">
    <property type="protein sequence ID" value="ACY18177.1"/>
    <property type="molecule type" value="Genomic_DNA"/>
</dbReference>
<dbReference type="GO" id="GO:0016787">
    <property type="term" value="F:hydrolase activity"/>
    <property type="evidence" value="ECO:0007669"/>
    <property type="project" value="UniProtKB-KW"/>
</dbReference>
<gene>
    <name evidence="7" type="ordered locus">Hoch_5700</name>
</gene>
<dbReference type="Proteomes" id="UP000001880">
    <property type="component" value="Chromosome"/>
</dbReference>
<evidence type="ECO:0000256" key="5">
    <source>
        <dbReference type="SAM" id="MobiDB-lite"/>
    </source>
</evidence>
<dbReference type="PROSITE" id="PS51194">
    <property type="entry name" value="HELICASE_CTER"/>
    <property type="match status" value="1"/>
</dbReference>
<dbReference type="SUPFAM" id="SSF52540">
    <property type="entry name" value="P-loop containing nucleoside triphosphate hydrolases"/>
    <property type="match status" value="2"/>
</dbReference>
<evidence type="ECO:0000256" key="4">
    <source>
        <dbReference type="ARBA" id="ARBA00022840"/>
    </source>
</evidence>
<dbReference type="RefSeq" id="WP_012830769.1">
    <property type="nucleotide sequence ID" value="NC_013440.1"/>
</dbReference>
<dbReference type="Pfam" id="PF00271">
    <property type="entry name" value="Helicase_C"/>
    <property type="match status" value="1"/>
</dbReference>
<dbReference type="HOGENOM" id="CLU_008788_0_0_7"/>
<keyword evidence="4" id="KW-0067">ATP-binding</keyword>
<reference evidence="7 8" key="1">
    <citation type="journal article" date="2010" name="Stand. Genomic Sci.">
        <title>Complete genome sequence of Haliangium ochraceum type strain (SMP-2).</title>
        <authorList>
            <consortium name="US DOE Joint Genome Institute (JGI-PGF)"/>
            <person name="Ivanova N."/>
            <person name="Daum C."/>
            <person name="Lang E."/>
            <person name="Abt B."/>
            <person name="Kopitz M."/>
            <person name="Saunders E."/>
            <person name="Lapidus A."/>
            <person name="Lucas S."/>
            <person name="Glavina Del Rio T."/>
            <person name="Nolan M."/>
            <person name="Tice H."/>
            <person name="Copeland A."/>
            <person name="Cheng J.F."/>
            <person name="Chen F."/>
            <person name="Bruce D."/>
            <person name="Goodwin L."/>
            <person name="Pitluck S."/>
            <person name="Mavromatis K."/>
            <person name="Pati A."/>
            <person name="Mikhailova N."/>
            <person name="Chen A."/>
            <person name="Palaniappan K."/>
            <person name="Land M."/>
            <person name="Hauser L."/>
            <person name="Chang Y.J."/>
            <person name="Jeffries C.D."/>
            <person name="Detter J.C."/>
            <person name="Brettin T."/>
            <person name="Rohde M."/>
            <person name="Goker M."/>
            <person name="Bristow J."/>
            <person name="Markowitz V."/>
            <person name="Eisen J.A."/>
            <person name="Hugenholtz P."/>
            <person name="Kyrpides N.C."/>
            <person name="Klenk H.P."/>
        </authorList>
    </citation>
    <scope>NUCLEOTIDE SEQUENCE [LARGE SCALE GENOMIC DNA]</scope>
    <source>
        <strain evidence="8">DSM 14365 / CIP 107738 / JCM 11303 / AJ 13395 / SMP-2</strain>
    </source>
</reference>
<evidence type="ECO:0000256" key="3">
    <source>
        <dbReference type="ARBA" id="ARBA00022806"/>
    </source>
</evidence>
<evidence type="ECO:0000313" key="7">
    <source>
        <dbReference type="EMBL" id="ACY18177.1"/>
    </source>
</evidence>